<evidence type="ECO:0000313" key="3">
    <source>
        <dbReference type="Proteomes" id="UP001628124"/>
    </source>
</evidence>
<dbReference type="InterPro" id="IPR018711">
    <property type="entry name" value="NAGPA"/>
</dbReference>
<name>A0ABP9TSG6_9RICK</name>
<evidence type="ECO:0000313" key="2">
    <source>
        <dbReference type="EMBL" id="GAA5251788.1"/>
    </source>
</evidence>
<dbReference type="RefSeq" id="WP_412707496.1">
    <property type="nucleotide sequence ID" value="NZ_BAABMM010000004.1"/>
</dbReference>
<dbReference type="EMBL" id="BAABMM010000004">
    <property type="protein sequence ID" value="GAA5251788.1"/>
    <property type="molecule type" value="Genomic_DNA"/>
</dbReference>
<proteinExistence type="predicted"/>
<reference evidence="2 3" key="1">
    <citation type="journal article" date="2024" name="Microbiol. Immunol.">
        <title>Discovery of a novel spotted fever group Rickettsia, 'Candidatus Rickettsia kedanie,' in unfed larval chigger mites, Leptotrombidium scutellare.</title>
        <authorList>
            <person name="Ogawa M."/>
            <person name="Matsutani M."/>
            <person name="Katayama T."/>
            <person name="Takada N."/>
            <person name="Noda S."/>
            <person name="Takahashi M."/>
            <person name="Kageyama D."/>
            <person name="Hanaoka N."/>
            <person name="Ebihara H."/>
        </authorList>
    </citation>
    <scope>NUCLEOTIDE SEQUENCE [LARGE SCALE GENOMIC DNA]</scope>
    <source>
        <strain evidence="2 3">KNCP2-13</strain>
    </source>
</reference>
<comment type="caution">
    <text evidence="2">The sequence shown here is derived from an EMBL/GenBank/DDBJ whole genome shotgun (WGS) entry which is preliminary data.</text>
</comment>
<protein>
    <recommendedName>
        <fullName evidence="1">Phosphodiester glycosidase domain-containing protein</fullName>
    </recommendedName>
</protein>
<feature type="domain" description="Phosphodiester glycosidase" evidence="1">
    <location>
        <begin position="12"/>
        <end position="74"/>
    </location>
</feature>
<gene>
    <name evidence="2" type="ORF">KNCP2_00760</name>
</gene>
<evidence type="ECO:0000259" key="1">
    <source>
        <dbReference type="Pfam" id="PF09992"/>
    </source>
</evidence>
<sequence length="77" mass="8439">MLEKHLVNDTVIGLTKTELVEYMLSLRCETAINLDGSGAATLFMDRKIINNVTGNEDEALGEHTIRPVSDAIVIIPN</sequence>
<dbReference type="Pfam" id="PF09992">
    <property type="entry name" value="NAGPA"/>
    <property type="match status" value="1"/>
</dbReference>
<organism evidence="2 3">
    <name type="scientific">Candidatus Rickettsia kedanie</name>
    <dbReference type="NCBI Taxonomy" id="3115352"/>
    <lineage>
        <taxon>Bacteria</taxon>
        <taxon>Pseudomonadati</taxon>
        <taxon>Pseudomonadota</taxon>
        <taxon>Alphaproteobacteria</taxon>
        <taxon>Rickettsiales</taxon>
        <taxon>Rickettsiaceae</taxon>
        <taxon>Rickettsieae</taxon>
        <taxon>Rickettsia</taxon>
        <taxon>spotted fever group</taxon>
    </lineage>
</organism>
<dbReference type="Proteomes" id="UP001628124">
    <property type="component" value="Unassembled WGS sequence"/>
</dbReference>
<keyword evidence="3" id="KW-1185">Reference proteome</keyword>
<accession>A0ABP9TSG6</accession>